<dbReference type="AlphaFoldDB" id="A0A853APY5"/>
<keyword evidence="3" id="KW-0511">Multifunctional enzyme</keyword>
<evidence type="ECO:0000313" key="7">
    <source>
        <dbReference type="EMBL" id="NYI85629.1"/>
    </source>
</evidence>
<keyword evidence="2" id="KW-0548">Nucleotidyltransferase</keyword>
<keyword evidence="1 7" id="KW-0808">Transferase</keyword>
<comment type="caution">
    <text evidence="7">The sequence shown here is derived from an EMBL/GenBank/DDBJ whole genome shotgun (WGS) entry which is preliminary data.</text>
</comment>
<dbReference type="Gene3D" id="3.40.50.620">
    <property type="entry name" value="HUPs"/>
    <property type="match status" value="1"/>
</dbReference>
<reference evidence="7 8" key="1">
    <citation type="submission" date="2020-07" db="EMBL/GenBank/DDBJ databases">
        <title>Sequencing the genomes of 1000 actinobacteria strains.</title>
        <authorList>
            <person name="Klenk H.-P."/>
        </authorList>
    </citation>
    <scope>NUCLEOTIDE SEQUENCE [LARGE SCALE GENOMIC DNA]</scope>
    <source>
        <strain evidence="7 8">DSM 44065</strain>
    </source>
</reference>
<dbReference type="InterPro" id="IPR004821">
    <property type="entry name" value="Cyt_trans-like"/>
</dbReference>
<dbReference type="RefSeq" id="WP_343050302.1">
    <property type="nucleotide sequence ID" value="NZ_BAABFH010000001.1"/>
</dbReference>
<evidence type="ECO:0000256" key="4">
    <source>
        <dbReference type="ARBA" id="ARBA00023277"/>
    </source>
</evidence>
<dbReference type="Pfam" id="PF00294">
    <property type="entry name" value="PfkB"/>
    <property type="match status" value="1"/>
</dbReference>
<feature type="domain" description="Cytidyltransferase-like" evidence="6">
    <location>
        <begin position="295"/>
        <end position="388"/>
    </location>
</feature>
<feature type="domain" description="Carbohydrate kinase PfkB" evidence="5">
    <location>
        <begin position="145"/>
        <end position="260"/>
    </location>
</feature>
<evidence type="ECO:0000256" key="3">
    <source>
        <dbReference type="ARBA" id="ARBA00023268"/>
    </source>
</evidence>
<dbReference type="SUPFAM" id="SSF52374">
    <property type="entry name" value="Nucleotidylyl transferase"/>
    <property type="match status" value="1"/>
</dbReference>
<dbReference type="Gene3D" id="3.40.1190.20">
    <property type="match status" value="1"/>
</dbReference>
<name>A0A853APY5_9PSEU</name>
<protein>
    <submittedName>
        <fullName evidence="7">RfaE bifunctional protein nucleotidyltransferase chain/domain</fullName>
    </submittedName>
</protein>
<keyword evidence="8" id="KW-1185">Reference proteome</keyword>
<evidence type="ECO:0000259" key="5">
    <source>
        <dbReference type="Pfam" id="PF00294"/>
    </source>
</evidence>
<dbReference type="EMBL" id="JACCFJ010000001">
    <property type="protein sequence ID" value="NYI85629.1"/>
    <property type="molecule type" value="Genomic_DNA"/>
</dbReference>
<gene>
    <name evidence="7" type="ORF">HNR68_004259</name>
</gene>
<dbReference type="GO" id="GO:0016779">
    <property type="term" value="F:nucleotidyltransferase activity"/>
    <property type="evidence" value="ECO:0007669"/>
    <property type="project" value="UniProtKB-KW"/>
</dbReference>
<keyword evidence="4" id="KW-0119">Carbohydrate metabolism</keyword>
<dbReference type="PANTHER" id="PTHR43793:SF2">
    <property type="entry name" value="BIFUNCTIONAL PROTEIN HLDE"/>
    <property type="match status" value="1"/>
</dbReference>
<dbReference type="SUPFAM" id="SSF53613">
    <property type="entry name" value="Ribokinase-like"/>
    <property type="match status" value="1"/>
</dbReference>
<dbReference type="Pfam" id="PF01467">
    <property type="entry name" value="CTP_transf_like"/>
    <property type="match status" value="1"/>
</dbReference>
<dbReference type="InterPro" id="IPR029056">
    <property type="entry name" value="Ribokinase-like"/>
</dbReference>
<sequence>MPRRPGPGGRRARKCRPGGAALAAVLGDAQGADVTLITGRSGDSAGRELGRVLAARCVLLDAPFTGGTPSKTRVRADGQSLVRLDTGDGTVPDLPLGEGPLEALRSADAVLVADYGRGITANSWLRRELARLPSDVPLVWDPHPRGSEPLPRADLVVPNRPEALLLGAGSASADGASALRLRWGCGAVAITLGAGGAVLAPPGEVLPAPELVGSTPDVCGAGDSFAVATTLALGRGVSLRRAVRYGVNCASRFVAEGGAGAWACNGDEPPPPRRTGSSLDRVDRVRAWGGRVVAAGGCFDLLHPGHVELLNRARTFGDVLVVCMNSDESVRRLKGPPRPLVRADDRRCLLEALECVDAVEVFDELSPCALLDRLRPDVWVKGGDYELSQLPEARVVERHGGRTVLVPLVDGYSTSRMLRDLQLPA</sequence>
<dbReference type="PANTHER" id="PTHR43793">
    <property type="entry name" value="FAD SYNTHASE"/>
    <property type="match status" value="1"/>
</dbReference>
<dbReference type="InterPro" id="IPR011611">
    <property type="entry name" value="PfkB_dom"/>
</dbReference>
<dbReference type="Proteomes" id="UP000587002">
    <property type="component" value="Unassembled WGS sequence"/>
</dbReference>
<organism evidence="7 8">
    <name type="scientific">Saccharopolyspora hordei</name>
    <dbReference type="NCBI Taxonomy" id="1838"/>
    <lineage>
        <taxon>Bacteria</taxon>
        <taxon>Bacillati</taxon>
        <taxon>Actinomycetota</taxon>
        <taxon>Actinomycetes</taxon>
        <taxon>Pseudonocardiales</taxon>
        <taxon>Pseudonocardiaceae</taxon>
        <taxon>Saccharopolyspora</taxon>
    </lineage>
</organism>
<dbReference type="InterPro" id="IPR014729">
    <property type="entry name" value="Rossmann-like_a/b/a_fold"/>
</dbReference>
<proteinExistence type="predicted"/>
<evidence type="ECO:0000256" key="1">
    <source>
        <dbReference type="ARBA" id="ARBA00022679"/>
    </source>
</evidence>
<evidence type="ECO:0000256" key="2">
    <source>
        <dbReference type="ARBA" id="ARBA00022695"/>
    </source>
</evidence>
<dbReference type="NCBIfam" id="TIGR00125">
    <property type="entry name" value="cyt_tran_rel"/>
    <property type="match status" value="1"/>
</dbReference>
<evidence type="ECO:0000259" key="6">
    <source>
        <dbReference type="Pfam" id="PF01467"/>
    </source>
</evidence>
<evidence type="ECO:0000313" key="8">
    <source>
        <dbReference type="Proteomes" id="UP000587002"/>
    </source>
</evidence>
<accession>A0A853APY5</accession>
<dbReference type="InterPro" id="IPR050385">
    <property type="entry name" value="Archaeal_FAD_synthase"/>
</dbReference>